<dbReference type="EMBL" id="JAJTJA010000007">
    <property type="protein sequence ID" value="KAH8696335.1"/>
    <property type="molecule type" value="Genomic_DNA"/>
</dbReference>
<organism evidence="1 2">
    <name type="scientific">Talaromyces proteolyticus</name>
    <dbReference type="NCBI Taxonomy" id="1131652"/>
    <lineage>
        <taxon>Eukaryota</taxon>
        <taxon>Fungi</taxon>
        <taxon>Dikarya</taxon>
        <taxon>Ascomycota</taxon>
        <taxon>Pezizomycotina</taxon>
        <taxon>Eurotiomycetes</taxon>
        <taxon>Eurotiomycetidae</taxon>
        <taxon>Eurotiales</taxon>
        <taxon>Trichocomaceae</taxon>
        <taxon>Talaromyces</taxon>
        <taxon>Talaromyces sect. Bacilispori</taxon>
    </lineage>
</organism>
<accession>A0AAD4PVB0</accession>
<reference evidence="1" key="1">
    <citation type="submission" date="2021-12" db="EMBL/GenBank/DDBJ databases">
        <title>Convergent genome expansion in fungi linked to evolution of root-endophyte symbiosis.</title>
        <authorList>
            <consortium name="DOE Joint Genome Institute"/>
            <person name="Ke Y.-H."/>
            <person name="Bonito G."/>
            <person name="Liao H.-L."/>
            <person name="Looney B."/>
            <person name="Rojas-Flechas A."/>
            <person name="Nash J."/>
            <person name="Hameed K."/>
            <person name="Schadt C."/>
            <person name="Martin F."/>
            <person name="Crous P.W."/>
            <person name="Miettinen O."/>
            <person name="Magnuson J.K."/>
            <person name="Labbe J."/>
            <person name="Jacobson D."/>
            <person name="Doktycz M.J."/>
            <person name="Veneault-Fourrey C."/>
            <person name="Kuo A."/>
            <person name="Mondo S."/>
            <person name="Calhoun S."/>
            <person name="Riley R."/>
            <person name="Ohm R."/>
            <person name="LaButti K."/>
            <person name="Andreopoulos B."/>
            <person name="Pangilinan J."/>
            <person name="Nolan M."/>
            <person name="Tritt A."/>
            <person name="Clum A."/>
            <person name="Lipzen A."/>
            <person name="Daum C."/>
            <person name="Barry K."/>
            <person name="Grigoriev I.V."/>
            <person name="Vilgalys R."/>
        </authorList>
    </citation>
    <scope>NUCLEOTIDE SEQUENCE</scope>
    <source>
        <strain evidence="1">PMI_201</strain>
    </source>
</reference>
<dbReference type="GeneID" id="70250823"/>
<proteinExistence type="predicted"/>
<evidence type="ECO:0000313" key="2">
    <source>
        <dbReference type="Proteomes" id="UP001201262"/>
    </source>
</evidence>
<sequence>MTTPALSYYNDLLLEISTNLQNTLNTFGPTSHQYRDVLQTLKDCIQQIEQNSQQVKPESLDPLRLGLAMELLSLKE</sequence>
<comment type="caution">
    <text evidence="1">The sequence shown here is derived from an EMBL/GenBank/DDBJ whole genome shotgun (WGS) entry which is preliminary data.</text>
</comment>
<dbReference type="RefSeq" id="XP_046071273.1">
    <property type="nucleotide sequence ID" value="XM_046220536.1"/>
</dbReference>
<evidence type="ECO:0000313" key="1">
    <source>
        <dbReference type="EMBL" id="KAH8696335.1"/>
    </source>
</evidence>
<gene>
    <name evidence="1" type="ORF">BGW36DRAFT_428348</name>
</gene>
<protein>
    <submittedName>
        <fullName evidence="1">Uncharacterized protein</fullName>
    </submittedName>
</protein>
<name>A0AAD4PVB0_9EURO</name>
<dbReference type="AlphaFoldDB" id="A0AAD4PVB0"/>
<dbReference type="Proteomes" id="UP001201262">
    <property type="component" value="Unassembled WGS sequence"/>
</dbReference>
<keyword evidence="2" id="KW-1185">Reference proteome</keyword>